<gene>
    <name evidence="1" type="ORF">IF1G_11211</name>
</gene>
<organism evidence="1 2">
    <name type="scientific">Cordyceps javanica</name>
    <dbReference type="NCBI Taxonomy" id="43265"/>
    <lineage>
        <taxon>Eukaryota</taxon>
        <taxon>Fungi</taxon>
        <taxon>Dikarya</taxon>
        <taxon>Ascomycota</taxon>
        <taxon>Pezizomycotina</taxon>
        <taxon>Sordariomycetes</taxon>
        <taxon>Hypocreomycetidae</taxon>
        <taxon>Hypocreales</taxon>
        <taxon>Cordycipitaceae</taxon>
        <taxon>Cordyceps</taxon>
    </lineage>
</organism>
<name>A0A545UKZ6_9HYPO</name>
<comment type="caution">
    <text evidence="1">The sequence shown here is derived from an EMBL/GenBank/DDBJ whole genome shotgun (WGS) entry which is preliminary data.</text>
</comment>
<keyword evidence="2" id="KW-1185">Reference proteome</keyword>
<protein>
    <submittedName>
        <fullName evidence="1">Uncharacterized protein</fullName>
    </submittedName>
</protein>
<reference evidence="1 2" key="1">
    <citation type="journal article" date="2019" name="Appl. Microbiol. Biotechnol.">
        <title>Genome sequence of Isaria javanica and comparative genome analysis insights into family S53 peptidase evolution in fungal entomopathogens.</title>
        <authorList>
            <person name="Lin R."/>
            <person name="Zhang X."/>
            <person name="Xin B."/>
            <person name="Zou M."/>
            <person name="Gao Y."/>
            <person name="Qin F."/>
            <person name="Hu Q."/>
            <person name="Xie B."/>
            <person name="Cheng X."/>
        </authorList>
    </citation>
    <scope>NUCLEOTIDE SEQUENCE [LARGE SCALE GENOMIC DNA]</scope>
    <source>
        <strain evidence="1 2">IJ1G</strain>
    </source>
</reference>
<proteinExistence type="predicted"/>
<dbReference type="EMBL" id="SPUK01000035">
    <property type="protein sequence ID" value="TQV90133.1"/>
    <property type="molecule type" value="Genomic_DNA"/>
</dbReference>
<evidence type="ECO:0000313" key="2">
    <source>
        <dbReference type="Proteomes" id="UP000315783"/>
    </source>
</evidence>
<evidence type="ECO:0000313" key="1">
    <source>
        <dbReference type="EMBL" id="TQV90133.1"/>
    </source>
</evidence>
<accession>A0A545UKZ6</accession>
<dbReference type="AlphaFoldDB" id="A0A545UKZ6"/>
<dbReference type="Proteomes" id="UP000315783">
    <property type="component" value="Unassembled WGS sequence"/>
</dbReference>
<sequence length="77" mass="8546">MTAAHAHGILYCPPEQERQLLDASRRVVSPRCWPVVWRPSSLSCNSLTAQVALTTNHRPVTYSLTGTVQDVTTVTIR</sequence>